<keyword evidence="5" id="KW-0472">Membrane</keyword>
<dbReference type="Pfam" id="PF12714">
    <property type="entry name" value="TILa"/>
    <property type="match status" value="2"/>
</dbReference>
<dbReference type="SMART" id="SM00216">
    <property type="entry name" value="VWD"/>
    <property type="match status" value="4"/>
</dbReference>
<dbReference type="InterPro" id="IPR014853">
    <property type="entry name" value="VWF/SSPO/ZAN-like_Cys-rich_dom"/>
</dbReference>
<dbReference type="Gene3D" id="2.60.40.4100">
    <property type="entry name" value="Zona pellucida, ZP-C domain"/>
    <property type="match status" value="1"/>
</dbReference>
<keyword evidence="11" id="KW-1185">Reference proteome</keyword>
<keyword evidence="7" id="KW-0325">Glycoprotein</keyword>
<dbReference type="Pfam" id="PF08742">
    <property type="entry name" value="C8"/>
    <property type="match status" value="4"/>
</dbReference>
<evidence type="ECO:0000256" key="2">
    <source>
        <dbReference type="ARBA" id="ARBA00004613"/>
    </source>
</evidence>
<dbReference type="PANTHER" id="PTHR46160">
    <property type="entry name" value="ALPHA-TECTORIN-RELATED"/>
    <property type="match status" value="1"/>
</dbReference>
<dbReference type="PANTHER" id="PTHR46160:SF9">
    <property type="entry name" value="PROTEIN PRY2-RELATED"/>
    <property type="match status" value="1"/>
</dbReference>
<feature type="domain" description="VWFD" evidence="9">
    <location>
        <begin position="1299"/>
        <end position="1480"/>
    </location>
</feature>
<organism evidence="10 11">
    <name type="scientific">Laticauda laticaudata</name>
    <name type="common">Blue-ringed sea krait</name>
    <name type="synonym">Blue-lipped sea krait</name>
    <dbReference type="NCBI Taxonomy" id="8630"/>
    <lineage>
        <taxon>Eukaryota</taxon>
        <taxon>Metazoa</taxon>
        <taxon>Chordata</taxon>
        <taxon>Craniata</taxon>
        <taxon>Vertebrata</taxon>
        <taxon>Euteleostomi</taxon>
        <taxon>Lepidosauria</taxon>
        <taxon>Squamata</taxon>
        <taxon>Bifurcata</taxon>
        <taxon>Unidentata</taxon>
        <taxon>Episquamata</taxon>
        <taxon>Toxicofera</taxon>
        <taxon>Serpentes</taxon>
        <taxon>Colubroidea</taxon>
        <taxon>Elapidae</taxon>
        <taxon>Laticaudinae</taxon>
        <taxon>Laticauda</taxon>
    </lineage>
</organism>
<dbReference type="InterPro" id="IPR042235">
    <property type="entry name" value="ZP-C_dom"/>
</dbReference>
<reference evidence="10" key="2">
    <citation type="submission" date="2025-09" db="UniProtKB">
        <authorList>
            <consortium name="Ensembl"/>
        </authorList>
    </citation>
    <scope>IDENTIFICATION</scope>
</reference>
<dbReference type="InterPro" id="IPR036084">
    <property type="entry name" value="Ser_inhib-like_sf"/>
</dbReference>
<keyword evidence="6" id="KW-1015">Disulfide bond</keyword>
<dbReference type="GO" id="GO:0005576">
    <property type="term" value="C:extracellular region"/>
    <property type="evidence" value="ECO:0007669"/>
    <property type="project" value="UniProtKB-SubCell"/>
</dbReference>
<evidence type="ECO:0000256" key="7">
    <source>
        <dbReference type="ARBA" id="ARBA00023180"/>
    </source>
</evidence>
<dbReference type="InterPro" id="IPR002919">
    <property type="entry name" value="TIL_dom"/>
</dbReference>
<dbReference type="InterPro" id="IPR017977">
    <property type="entry name" value="ZP_dom_CS"/>
</dbReference>
<evidence type="ECO:0000256" key="4">
    <source>
        <dbReference type="ARBA" id="ARBA00022729"/>
    </source>
</evidence>
<evidence type="ECO:0000256" key="1">
    <source>
        <dbReference type="ARBA" id="ARBA00004370"/>
    </source>
</evidence>
<dbReference type="GO" id="GO:0016020">
    <property type="term" value="C:membrane"/>
    <property type="evidence" value="ECO:0007669"/>
    <property type="project" value="UniProtKB-SubCell"/>
</dbReference>
<dbReference type="InterPro" id="IPR025615">
    <property type="entry name" value="TILa_dom"/>
</dbReference>
<evidence type="ECO:0000259" key="8">
    <source>
        <dbReference type="PROSITE" id="PS51034"/>
    </source>
</evidence>
<dbReference type="Proteomes" id="UP000694406">
    <property type="component" value="Unplaced"/>
</dbReference>
<dbReference type="Pfam" id="PF00100">
    <property type="entry name" value="Zona_pellucida"/>
    <property type="match status" value="1"/>
</dbReference>
<evidence type="ECO:0000256" key="5">
    <source>
        <dbReference type="ARBA" id="ARBA00023136"/>
    </source>
</evidence>
<evidence type="ECO:0000313" key="10">
    <source>
        <dbReference type="Ensembl" id="ENSLLTP00000003394.1"/>
    </source>
</evidence>
<protein>
    <submittedName>
        <fullName evidence="10">Uncharacterized protein</fullName>
    </submittedName>
</protein>
<feature type="domain" description="VWFD" evidence="9">
    <location>
        <begin position="911"/>
        <end position="1089"/>
    </location>
</feature>
<dbReference type="PROSITE" id="PS51233">
    <property type="entry name" value="VWFD"/>
    <property type="match status" value="4"/>
</dbReference>
<dbReference type="CDD" id="cd19941">
    <property type="entry name" value="TIL"/>
    <property type="match status" value="4"/>
</dbReference>
<dbReference type="Gene3D" id="2.10.25.10">
    <property type="entry name" value="Laminin"/>
    <property type="match status" value="4"/>
</dbReference>
<dbReference type="PROSITE" id="PS00682">
    <property type="entry name" value="ZP_1"/>
    <property type="match status" value="1"/>
</dbReference>
<feature type="domain" description="VWFD" evidence="9">
    <location>
        <begin position="546"/>
        <end position="708"/>
    </location>
</feature>
<dbReference type="FunFam" id="2.10.25.10:FF:000055">
    <property type="entry name" value="alpha-tectorin isoform X1"/>
    <property type="match status" value="4"/>
</dbReference>
<evidence type="ECO:0000256" key="6">
    <source>
        <dbReference type="ARBA" id="ARBA00023157"/>
    </source>
</evidence>
<accession>A0A8C5WPH0</accession>
<dbReference type="SMART" id="SM00241">
    <property type="entry name" value="ZP"/>
    <property type="match status" value="1"/>
</dbReference>
<dbReference type="SMART" id="SM00832">
    <property type="entry name" value="C8"/>
    <property type="match status" value="4"/>
</dbReference>
<sequence>YHTNNYKVSGDSTICMLQKYFGHIVLCSQIRLIFFFSGITCPVNQHYDFCGSACPATCANLQAPALCKKTCISGCVCREGYVLKAGVCIPRQLCGCTQNGRYYQLGEQVILGDTCNQRCICMQAAHPMECQGHACKAQEMCKVVDDVRGCYPMRFGLMHLYGPSNYITFDGVSFSFQGACKYTLVSYCGPPGKLPSFNIKVLNMHKDSILVSWIKQLELEIYGEKIIMAKGQYGLIKVNGLLMNLPITLATGKLYAYSTTTFLTIETDVGLSVSYDWSHHMSVSVPEIYSGSLCGLGGDFNQNHHNDFRSPRGLVFQDPETFGNSWKDSGSPFHCAAVGLLPNCSETELAQYRSLSYCGFIRDMNGPFQDCQDQTEAQHYVEHCVKILCTTQGSHKVLCEVLSTYAQRCQAKHIKIQSWRKITGCELTCPENSHYIFCGSSCPASCTQPAGPPNCFQSICVEGCQCEVGFVLSGTDCVPWEQCGCSYNGRYYLKGETFFLEGENCLKKYRCDGSISVLETEGSFCGPDQFCGTQKGVFGCHVLLDGICQISGFLHYTTFDGQPYSFQGTSMYVLVELCPMSKLLPSFRVEVKNEKMPNRLFPEISMVLINGIAQHLPAHLKSQRIAIYQHGFYVVLTTDFGLTVSYDLAHSLFVTLSSGYQGQVCGMCGNFKRANDADSSIEDTLRLTHNNIMSAYNTKRFFLSFRCINDTGAFAPCINRLELEPKCGILTDQSGPFSECHWHEEPAPYYNSCIFDLCQYGQGHDMLCGSSCLPKPGWGLRLILTICSLCLLAITCPPNAYYDFCGTACPLTCANHTALIKCPNPCIPGCTCQEGHVLNDGACIPLGQCGCQHNGRDYQLGEEMVLPDACSKKCSCKQPGHPLECQELTCGPQEICKIMDGIWDCYPLSYSTMWVFGYFHVIMFSGAAFSYQGACTYILAQYCGPPSKLPAFTIHIVNGHRYSIAASWTRQLTLDVYEEHIIVKEGQEGKVNGFWVNLPVILASGKLHAYYSGSSLIIQTEFGLSISYDWSYYVSISVPETYSGFLCGLGGDFSENHQQDFRSPNGSVIHDRNIFGNSWKKMDSPSFCAMVKVSATCSEIQLALFRSQNYCGMISDRGGPFKECGNLMGFQNHTENCVTDLCINQGAHKTLCKALQSYAWQCQVRGISIQPWREITDCELTCPPNSYYELCGSPCPVSCTQPAGPPSCFQSMCVEGCQCEAGFVLSGTDCVPWEQCGCSYNGQYYLKGEMFFREGENCKRKYYCDGSISALEANGSFCGPEQFCGTRKGVFGCHALPDGICRVSKFLHYTTFDGQQYNFQGISKYVLVELCPTSKSLPSFRVEVKHEKLLNSPLSGLSKVIVSVNNTQIYLQRVHQGTVKVNKIDGGIVNLPVQIQALGITIYQHGLYTILKTEFGLIVNYDPGHNLFVKLSPEYRDLTCGLCGNFNELMEDDFMMRNGSSTEDILDFVLNWTSETNLADIAESVAFIPVLEQGEHLTQFESLCWIIQDPDGSFASCHLQVDPLSFFTDCIFDLYASSGDHGILCHSVQIYAATCQRANVTISPWRRGDFCGRWRISKYHFIFFLPTDYQLTCTNSRSMVALSRCLLFTDGFPAERLHLADLSCTGSLVGDRLVFYFDTVQKTCGTQMEVNSTHAIYTNVVQGHLENTYGGMISRDRFLFLRFSCAFPLNISLSMASVIYPIHDIINMTISSGQGNYQAIMTLYQDPQYSKPFTQSPIVLMVNHRAYVGIKILGADPTRFVVTLSSCWATPDRDPSSSIRWDLITNQCPNPQDGTVRVEADGVSLLGRFSFNVFTFIADSEEVFLHCRIRLCNFWMAKCTVVRERGEMVGHAYPVTLVVKLLAPSVFFSVGNGFKWLFVFKVADPLSYGM</sequence>
<proteinExistence type="predicted"/>
<evidence type="ECO:0000259" key="9">
    <source>
        <dbReference type="PROSITE" id="PS51233"/>
    </source>
</evidence>
<dbReference type="InterPro" id="IPR055355">
    <property type="entry name" value="ZP-C"/>
</dbReference>
<reference evidence="10" key="1">
    <citation type="submission" date="2025-08" db="UniProtKB">
        <authorList>
            <consortium name="Ensembl"/>
        </authorList>
    </citation>
    <scope>IDENTIFICATION</scope>
</reference>
<keyword evidence="4" id="KW-0732">Signal</keyword>
<dbReference type="InterPro" id="IPR001846">
    <property type="entry name" value="VWF_type-D"/>
</dbReference>
<dbReference type="Pfam" id="PF01826">
    <property type="entry name" value="TIL"/>
    <property type="match status" value="4"/>
</dbReference>
<comment type="subcellular location">
    <subcellularLocation>
        <location evidence="1">Membrane</location>
    </subcellularLocation>
    <subcellularLocation>
        <location evidence="2">Secreted</location>
    </subcellularLocation>
</comment>
<dbReference type="Pfam" id="PF00094">
    <property type="entry name" value="VWD"/>
    <property type="match status" value="5"/>
</dbReference>
<name>A0A8C5WPH0_LATLA</name>
<dbReference type="SUPFAM" id="SSF57567">
    <property type="entry name" value="Serine protease inhibitors"/>
    <property type="match status" value="4"/>
</dbReference>
<evidence type="ECO:0000256" key="3">
    <source>
        <dbReference type="ARBA" id="ARBA00022525"/>
    </source>
</evidence>
<dbReference type="InterPro" id="IPR001507">
    <property type="entry name" value="ZP_dom"/>
</dbReference>
<feature type="domain" description="VWFD" evidence="9">
    <location>
        <begin position="156"/>
        <end position="336"/>
    </location>
</feature>
<dbReference type="Gene3D" id="2.60.40.3210">
    <property type="entry name" value="Zona pellucida, ZP-N domain"/>
    <property type="match status" value="1"/>
</dbReference>
<keyword evidence="3" id="KW-0964">Secreted</keyword>
<feature type="domain" description="ZP" evidence="8">
    <location>
        <begin position="1592"/>
        <end position="1846"/>
    </location>
</feature>
<dbReference type="Ensembl" id="ENSLLTT00000003531.1">
    <property type="protein sequence ID" value="ENSLLTP00000003394.1"/>
    <property type="gene ID" value="ENSLLTG00000002550.1"/>
</dbReference>
<evidence type="ECO:0000313" key="11">
    <source>
        <dbReference type="Proteomes" id="UP000694406"/>
    </source>
</evidence>
<dbReference type="PROSITE" id="PS51034">
    <property type="entry name" value="ZP_2"/>
    <property type="match status" value="1"/>
</dbReference>
<dbReference type="InterPro" id="IPR052749">
    <property type="entry name" value="Alpha-tectorin"/>
</dbReference>
<dbReference type="GeneTree" id="ENSGT00950000183155"/>